<comment type="caution">
    <text evidence="2">The sequence shown here is derived from an EMBL/GenBank/DDBJ whole genome shotgun (WGS) entry which is preliminary data.</text>
</comment>
<proteinExistence type="predicted"/>
<dbReference type="PANTHER" id="PTHR47739">
    <property type="entry name" value="TRNA1(VAL) (ADENINE(37)-N6)-METHYLTRANSFERASE"/>
    <property type="match status" value="1"/>
</dbReference>
<dbReference type="SUPFAM" id="SSF53335">
    <property type="entry name" value="S-adenosyl-L-methionine-dependent methyltransferases"/>
    <property type="match status" value="1"/>
</dbReference>
<dbReference type="OrthoDB" id="9777257at2"/>
<accession>M2Q423</accession>
<dbReference type="Proteomes" id="UP000011758">
    <property type="component" value="Unassembled WGS sequence"/>
</dbReference>
<evidence type="ECO:0000313" key="2">
    <source>
        <dbReference type="EMBL" id="EMD17625.1"/>
    </source>
</evidence>
<reference evidence="2 3" key="1">
    <citation type="submission" date="2013-02" db="EMBL/GenBank/DDBJ databases">
        <title>The Genome Sequence of Lactobacillus catenaformis F0143.</title>
        <authorList>
            <consortium name="The Broad Institute Genome Sequencing Platform"/>
            <person name="Earl A."/>
            <person name="Ward D."/>
            <person name="Feldgarden M."/>
            <person name="Gevers D."/>
            <person name="Izard J."/>
            <person name="Blanton J.M."/>
            <person name="Mathney J."/>
            <person name="Dewhirst F.E."/>
            <person name="Young S.K."/>
            <person name="Zeng Q."/>
            <person name="Gargeya S."/>
            <person name="Fitzgerald M."/>
            <person name="Haas B."/>
            <person name="Abouelleil A."/>
            <person name="Alvarado L."/>
            <person name="Arachchi H.M."/>
            <person name="Berlin A."/>
            <person name="Chapman S.B."/>
            <person name="Gearin G."/>
            <person name="Goldberg J."/>
            <person name="Griggs A."/>
            <person name="Gujja S."/>
            <person name="Hansen M."/>
            <person name="Heiman D."/>
            <person name="Howarth C."/>
            <person name="Larimer J."/>
            <person name="Lui A."/>
            <person name="MacDonald P.J.P."/>
            <person name="McCowen C."/>
            <person name="Montmayeur A."/>
            <person name="Murphy C."/>
            <person name="Neiman D."/>
            <person name="Pearson M."/>
            <person name="Priest M."/>
            <person name="Roberts A."/>
            <person name="Saif S."/>
            <person name="Shea T."/>
            <person name="Sisk P."/>
            <person name="Stolte C."/>
            <person name="Sykes S."/>
            <person name="Wortman J."/>
            <person name="Nusbaum C."/>
            <person name="Birren B."/>
        </authorList>
    </citation>
    <scope>NUCLEOTIDE SEQUENCE [LARGE SCALE GENOMIC DNA]</scope>
    <source>
        <strain evidence="2 3">OT 569</strain>
    </source>
</reference>
<evidence type="ECO:0000313" key="3">
    <source>
        <dbReference type="Proteomes" id="UP000011758"/>
    </source>
</evidence>
<dbReference type="STRING" id="999415.HMPREF9943_00057"/>
<dbReference type="InterPro" id="IPR029063">
    <property type="entry name" value="SAM-dependent_MTases_sf"/>
</dbReference>
<dbReference type="EMBL" id="AGEJ01000001">
    <property type="protein sequence ID" value="EMD17625.1"/>
    <property type="molecule type" value="Genomic_DNA"/>
</dbReference>
<dbReference type="Gene3D" id="3.40.50.150">
    <property type="entry name" value="Vaccinia Virus protein VP39"/>
    <property type="match status" value="1"/>
</dbReference>
<dbReference type="BioCyc" id="ECAT999415-HMP:GTTI-66-MONOMER"/>
<dbReference type="RefSeq" id="WP_004801068.1">
    <property type="nucleotide sequence ID" value="NZ_KB446646.1"/>
</dbReference>
<feature type="domain" description="Methyltransferase small" evidence="1">
    <location>
        <begin position="38"/>
        <end position="168"/>
    </location>
</feature>
<gene>
    <name evidence="2" type="ORF">HMPREF9943_00057</name>
</gene>
<sequence length="243" mass="28048">MQEVINYLLAYDDLKIIQRKDMFNFSLDTVLLANFCSITKDVKDIVDFGTNNAAIPLLLSKRTNKPIRGIEVQKEAVDIALKNVSMNHLDHQISIIHDDIKKYVLKAPHTKLVLCNPPFFKVGEESHLNESEYLTIARHEIMIQLEEIIYSASSLLDFGGKLAMVHRPERMIEIIECMKRFHIEPKRLRFVYPKHCKEANVFLIEGVKEGRSGIKIESPLYAHNEDGSYSDEVRKYFGENIND</sequence>
<dbReference type="InterPro" id="IPR050210">
    <property type="entry name" value="tRNA_Adenine-N(6)_MTase"/>
</dbReference>
<dbReference type="GO" id="GO:0008168">
    <property type="term" value="F:methyltransferase activity"/>
    <property type="evidence" value="ECO:0007669"/>
    <property type="project" value="InterPro"/>
</dbReference>
<dbReference type="Pfam" id="PF05175">
    <property type="entry name" value="MTS"/>
    <property type="match status" value="1"/>
</dbReference>
<dbReference type="PATRIC" id="fig|999415.3.peg.58"/>
<dbReference type="InterPro" id="IPR007848">
    <property type="entry name" value="Small_mtfrase_dom"/>
</dbReference>
<dbReference type="eggNOG" id="COG4123">
    <property type="taxonomic scope" value="Bacteria"/>
</dbReference>
<keyword evidence="3" id="KW-1185">Reference proteome</keyword>
<organism evidence="2 3">
    <name type="scientific">Eggerthia catenaformis OT 569 = DSM 20559</name>
    <dbReference type="NCBI Taxonomy" id="999415"/>
    <lineage>
        <taxon>Bacteria</taxon>
        <taxon>Bacillati</taxon>
        <taxon>Bacillota</taxon>
        <taxon>Erysipelotrichia</taxon>
        <taxon>Erysipelotrichales</taxon>
        <taxon>Coprobacillaceae</taxon>
        <taxon>Eggerthia</taxon>
    </lineage>
</organism>
<dbReference type="PANTHER" id="PTHR47739:SF1">
    <property type="entry name" value="TRNA1(VAL) (ADENINE(37)-N6)-METHYLTRANSFERASE"/>
    <property type="match status" value="1"/>
</dbReference>
<protein>
    <recommendedName>
        <fullName evidence="1">Methyltransferase small domain-containing protein</fullName>
    </recommendedName>
</protein>
<dbReference type="AlphaFoldDB" id="M2Q423"/>
<evidence type="ECO:0000259" key="1">
    <source>
        <dbReference type="Pfam" id="PF05175"/>
    </source>
</evidence>
<name>M2Q423_9FIRM</name>